<reference evidence="5 6" key="1">
    <citation type="submission" date="2021-06" db="EMBL/GenBank/DDBJ databases">
        <title>Caerostris extrusa draft genome.</title>
        <authorList>
            <person name="Kono N."/>
            <person name="Arakawa K."/>
        </authorList>
    </citation>
    <scope>NUCLEOTIDE SEQUENCE [LARGE SCALE GENOMIC DNA]</scope>
</reference>
<dbReference type="EMBL" id="BPLR01003161">
    <property type="protein sequence ID" value="GIX81727.1"/>
    <property type="molecule type" value="Genomic_DNA"/>
</dbReference>
<sequence>MLISGQPVGPNFKASAPNAVWSPTSKRANLRLNCNFQTQNEVHQDSTQPVAPPKATAGSGTEEEKSPVWQPFGAPYDGPQFRPIKLGISQTKMTTTLYQNEVPQAKETESPQVTQPESPCTEKAKTTPPGIPENACDPPSTSTAPTIFTKTGWGSHLPPSQSPTITLLQKAREGQIPKGAVYIEEKPDSTPIPKNAVLIDQKVTVEGDRVHTDSYYAVPTLTTETTMHNVKAPPKYDGIGPTEYGIPVGLRTGVKEEYASDWYKTMYKSLHRNKFPNDSSKIVHLGGYMSEPEYDRKDKIKSKYATEYRRKPEKSVSYSIEAPTMDTSLTVTDSVVRHGPEVYRVEPRSIAEYEPGKSSLAEKEFQKFWSDFWDSMDDLHEHLGSSPKSQQGLARRWPNVLLSDGYESDSTLIRKTGRNPEVDPDQQKAWYKEIQKGGDIPLTGLRKTAPEKPAEFPNRRFHPNSRDYGTKPPCYDHKHLPQTRTRCFTPSPLSSSDMDVKRIKPTPPKRHSSTMRVPALSHIMHSKQNSNFSMSSTSASCANGFDQWLSDCSPKHRKEFYRCNGLEPRGANPTNDLLKSHHYNCMSSNHSEELHCGYTSPAKSEDSYSNESANVSVPFRSLASTPTTGMSESCTGGVKHVLKNNFSLFCENECHPRQPKCANAFEVERILAECYDDTFYICRKESTSSEGENLEGTEEHWAMIKLQKKPLQYHSNGSSFNSNTNPCAMSSPTQNCMKTPHTMTADSLPIVLKTPPKKNSVLSAGLKKKSLVLSLI</sequence>
<feature type="region of interest" description="Disordered" evidence="3">
    <location>
        <begin position="103"/>
        <end position="141"/>
    </location>
</feature>
<comment type="subcellular location">
    <subcellularLocation>
        <location evidence="1">Cell junction</location>
    </subcellularLocation>
</comment>
<evidence type="ECO:0000256" key="3">
    <source>
        <dbReference type="SAM" id="MobiDB-lite"/>
    </source>
</evidence>
<dbReference type="SMART" id="SM00459">
    <property type="entry name" value="Sorb"/>
    <property type="match status" value="1"/>
</dbReference>
<gene>
    <name evidence="5" type="primary">X975_00501</name>
    <name evidence="5" type="ORF">CEXT_372751</name>
</gene>
<keyword evidence="2" id="KW-0965">Cell junction</keyword>
<organism evidence="5 6">
    <name type="scientific">Caerostris extrusa</name>
    <name type="common">Bark spider</name>
    <name type="synonym">Caerostris bankana</name>
    <dbReference type="NCBI Taxonomy" id="172846"/>
    <lineage>
        <taxon>Eukaryota</taxon>
        <taxon>Metazoa</taxon>
        <taxon>Ecdysozoa</taxon>
        <taxon>Arthropoda</taxon>
        <taxon>Chelicerata</taxon>
        <taxon>Arachnida</taxon>
        <taxon>Araneae</taxon>
        <taxon>Araneomorphae</taxon>
        <taxon>Entelegynae</taxon>
        <taxon>Araneoidea</taxon>
        <taxon>Araneidae</taxon>
        <taxon>Caerostris</taxon>
    </lineage>
</organism>
<evidence type="ECO:0000256" key="1">
    <source>
        <dbReference type="ARBA" id="ARBA00004282"/>
    </source>
</evidence>
<feature type="domain" description="SoHo" evidence="4">
    <location>
        <begin position="230"/>
        <end position="292"/>
    </location>
</feature>
<feature type="region of interest" description="Disordered" evidence="3">
    <location>
        <begin position="441"/>
        <end position="473"/>
    </location>
</feature>
<feature type="compositionally biased region" description="Basic and acidic residues" evidence="3">
    <location>
        <begin position="448"/>
        <end position="473"/>
    </location>
</feature>
<dbReference type="GO" id="GO:0070161">
    <property type="term" value="C:anchoring junction"/>
    <property type="evidence" value="ECO:0007669"/>
    <property type="project" value="UniProtKB-SubCell"/>
</dbReference>
<feature type="region of interest" description="Disordered" evidence="3">
    <location>
        <begin position="485"/>
        <end position="515"/>
    </location>
</feature>
<feature type="compositionally biased region" description="Polar residues" evidence="3">
    <location>
        <begin position="485"/>
        <end position="497"/>
    </location>
</feature>
<proteinExistence type="predicted"/>
<name>A0AAV4NA89_CAEEX</name>
<dbReference type="Proteomes" id="UP001054945">
    <property type="component" value="Unassembled WGS sequence"/>
</dbReference>
<evidence type="ECO:0000313" key="5">
    <source>
        <dbReference type="EMBL" id="GIX81727.1"/>
    </source>
</evidence>
<accession>A0AAV4NA89</accession>
<dbReference type="InterPro" id="IPR003127">
    <property type="entry name" value="SoHo_dom"/>
</dbReference>
<feature type="compositionally biased region" description="Polar residues" evidence="3">
    <location>
        <begin position="40"/>
        <end position="49"/>
    </location>
</feature>
<protein>
    <recommendedName>
        <fullName evidence="4">SoHo domain-containing protein</fullName>
    </recommendedName>
</protein>
<evidence type="ECO:0000259" key="4">
    <source>
        <dbReference type="PROSITE" id="PS50831"/>
    </source>
</evidence>
<feature type="region of interest" description="Disordered" evidence="3">
    <location>
        <begin position="40"/>
        <end position="71"/>
    </location>
</feature>
<feature type="compositionally biased region" description="Basic residues" evidence="3">
    <location>
        <begin position="503"/>
        <end position="513"/>
    </location>
</feature>
<dbReference type="AlphaFoldDB" id="A0AAV4NA89"/>
<evidence type="ECO:0000313" key="6">
    <source>
        <dbReference type="Proteomes" id="UP001054945"/>
    </source>
</evidence>
<dbReference type="PROSITE" id="PS50831">
    <property type="entry name" value="SOHO"/>
    <property type="match status" value="1"/>
</dbReference>
<evidence type="ECO:0000256" key="2">
    <source>
        <dbReference type="ARBA" id="ARBA00022949"/>
    </source>
</evidence>
<comment type="caution">
    <text evidence="5">The sequence shown here is derived from an EMBL/GenBank/DDBJ whole genome shotgun (WGS) entry which is preliminary data.</text>
</comment>
<keyword evidence="6" id="KW-1185">Reference proteome</keyword>